<protein>
    <recommendedName>
        <fullName evidence="2">DUF7973 domain-containing protein</fullName>
    </recommendedName>
</protein>
<keyword evidence="1" id="KW-0472">Membrane</keyword>
<feature type="transmembrane region" description="Helical" evidence="1">
    <location>
        <begin position="213"/>
        <end position="232"/>
    </location>
</feature>
<keyword evidence="1" id="KW-1133">Transmembrane helix</keyword>
<gene>
    <name evidence="3" type="ORF">GCM10007209_18250</name>
</gene>
<evidence type="ECO:0000259" key="2">
    <source>
        <dbReference type="Pfam" id="PF25928"/>
    </source>
</evidence>
<dbReference type="Proteomes" id="UP000646833">
    <property type="component" value="Unassembled WGS sequence"/>
</dbReference>
<feature type="transmembrane region" description="Helical" evidence="1">
    <location>
        <begin position="126"/>
        <end position="143"/>
    </location>
</feature>
<name>A0A830E644_9EURY</name>
<feature type="transmembrane region" description="Helical" evidence="1">
    <location>
        <begin position="285"/>
        <end position="303"/>
    </location>
</feature>
<feature type="transmembrane region" description="Helical" evidence="1">
    <location>
        <begin position="323"/>
        <end position="344"/>
    </location>
</feature>
<proteinExistence type="predicted"/>
<comment type="caution">
    <text evidence="3">The sequence shown here is derived from an EMBL/GenBank/DDBJ whole genome shotgun (WGS) entry which is preliminary data.</text>
</comment>
<evidence type="ECO:0000256" key="1">
    <source>
        <dbReference type="SAM" id="Phobius"/>
    </source>
</evidence>
<evidence type="ECO:0000313" key="4">
    <source>
        <dbReference type="Proteomes" id="UP000646833"/>
    </source>
</evidence>
<dbReference type="Pfam" id="PF25928">
    <property type="entry name" value="DUF7973"/>
    <property type="match status" value="1"/>
</dbReference>
<reference evidence="3" key="2">
    <citation type="submission" date="2020-09" db="EMBL/GenBank/DDBJ databases">
        <authorList>
            <person name="Sun Q."/>
            <person name="Sedlacek I."/>
        </authorList>
    </citation>
    <scope>NUCLEOTIDE SEQUENCE</scope>
    <source>
        <strain evidence="3">CCM 7217</strain>
    </source>
</reference>
<dbReference type="AlphaFoldDB" id="A0A830E644"/>
<dbReference type="RefSeq" id="WP_004970733.1">
    <property type="nucleotide sequence ID" value="NZ_BMCI01000003.1"/>
</dbReference>
<sequence length="347" mass="35319">MFETFALQIPVIGVSAERFVVLLLAAFAGGMFGASVGALPSFVFTGFVVLLGETAGTVIRQLEGADLVTAGELGTGITGSIGFGPFVGPHIVFAAGVAASAYAGKNAEFDVDGKNILHAFGTRPDVLAIGGVFGVLGLLIARISSGIGLPLDGVALSVMTTALIARLAFDYPLIGTPAGDGYLDMTPFEKGTLRGDGSDRLAVEPWLPQQYKWANVSVIGLAAGVLGGWAWLVTGSFFLGYGISAASLLFLQLGVENFPVTHHITLGGSSFAAVAAPMVGGSEPLILVAAAVGGLVGALLGEVTQRVAYSHSGTHVDPPAMSITIYSLILGVLFLLGVIPNAAYLGL</sequence>
<feature type="transmembrane region" description="Helical" evidence="1">
    <location>
        <begin position="262"/>
        <end position="279"/>
    </location>
</feature>
<dbReference type="InterPro" id="IPR058279">
    <property type="entry name" value="DUF7973"/>
</dbReference>
<feature type="domain" description="DUF7973" evidence="2">
    <location>
        <begin position="20"/>
        <end position="345"/>
    </location>
</feature>
<reference evidence="3" key="1">
    <citation type="journal article" date="2014" name="Int. J. Syst. Evol. Microbiol.">
        <title>Complete genome sequence of Corynebacterium casei LMG S-19264T (=DSM 44701T), isolated from a smear-ripened cheese.</title>
        <authorList>
            <consortium name="US DOE Joint Genome Institute (JGI-PGF)"/>
            <person name="Walter F."/>
            <person name="Albersmeier A."/>
            <person name="Kalinowski J."/>
            <person name="Ruckert C."/>
        </authorList>
    </citation>
    <scope>NUCLEOTIDE SEQUENCE</scope>
    <source>
        <strain evidence="3">CCM 7217</strain>
    </source>
</reference>
<organism evidence="3 4">
    <name type="scientific">Haloferax sulfurifontis</name>
    <dbReference type="NCBI Taxonomy" id="255616"/>
    <lineage>
        <taxon>Archaea</taxon>
        <taxon>Methanobacteriati</taxon>
        <taxon>Methanobacteriota</taxon>
        <taxon>Stenosarchaea group</taxon>
        <taxon>Halobacteria</taxon>
        <taxon>Halobacteriales</taxon>
        <taxon>Haloferacaceae</taxon>
        <taxon>Haloferax</taxon>
    </lineage>
</organism>
<feature type="transmembrane region" description="Helical" evidence="1">
    <location>
        <begin position="149"/>
        <end position="169"/>
    </location>
</feature>
<evidence type="ECO:0000313" key="3">
    <source>
        <dbReference type="EMBL" id="GGC56820.1"/>
    </source>
</evidence>
<dbReference type="EMBL" id="BMCI01000003">
    <property type="protein sequence ID" value="GGC56820.1"/>
    <property type="molecule type" value="Genomic_DNA"/>
</dbReference>
<feature type="transmembrane region" description="Helical" evidence="1">
    <location>
        <begin position="20"/>
        <end position="51"/>
    </location>
</feature>
<keyword evidence="1" id="KW-0812">Transmembrane</keyword>
<accession>A0A830E644</accession>